<dbReference type="InterPro" id="IPR050239">
    <property type="entry name" value="Sigma-70_RNA_pol_init_factors"/>
</dbReference>
<dbReference type="InterPro" id="IPR036388">
    <property type="entry name" value="WH-like_DNA-bd_sf"/>
</dbReference>
<dbReference type="Gene3D" id="1.10.10.10">
    <property type="entry name" value="Winged helix-like DNA-binding domain superfamily/Winged helix DNA-binding domain"/>
    <property type="match status" value="2"/>
</dbReference>
<dbReference type="InterPro" id="IPR013325">
    <property type="entry name" value="RNA_pol_sigma_r2"/>
</dbReference>
<feature type="domain" description="RNA polymerase sigma-70" evidence="6">
    <location>
        <begin position="68"/>
        <end position="81"/>
    </location>
</feature>
<keyword evidence="1 5" id="KW-0805">Transcription regulation</keyword>
<dbReference type="InterPro" id="IPR014284">
    <property type="entry name" value="RNA_pol_sigma-70_dom"/>
</dbReference>
<evidence type="ECO:0000259" key="7">
    <source>
        <dbReference type="PROSITE" id="PS00716"/>
    </source>
</evidence>
<dbReference type="Pfam" id="PF00140">
    <property type="entry name" value="Sigma70_r1_2"/>
    <property type="match status" value="1"/>
</dbReference>
<dbReference type="CDD" id="cd06171">
    <property type="entry name" value="Sigma70_r4"/>
    <property type="match status" value="1"/>
</dbReference>
<proteinExistence type="inferred from homology"/>
<dbReference type="InterPro" id="IPR007630">
    <property type="entry name" value="RNA_pol_sigma70_r4"/>
</dbReference>
<dbReference type="PROSITE" id="PS00716">
    <property type="entry name" value="SIGMA70_2"/>
    <property type="match status" value="1"/>
</dbReference>
<dbReference type="InterPro" id="IPR007627">
    <property type="entry name" value="RNA_pol_sigma70_r2"/>
</dbReference>
<dbReference type="RefSeq" id="WP_281834651.1">
    <property type="nucleotide sequence ID" value="NZ_BSDY01000005.1"/>
</dbReference>
<comment type="caution">
    <text evidence="8">The sequence shown here is derived from an EMBL/GenBank/DDBJ whole genome shotgun (WGS) entry which is preliminary data.</text>
</comment>
<dbReference type="PANTHER" id="PTHR30603">
    <property type="entry name" value="RNA POLYMERASE SIGMA FACTOR RPO"/>
    <property type="match status" value="1"/>
</dbReference>
<protein>
    <recommendedName>
        <fullName evidence="5">RNA polymerase sigma factor</fullName>
    </recommendedName>
</protein>
<dbReference type="NCBIfam" id="TIGR02937">
    <property type="entry name" value="sigma70-ECF"/>
    <property type="match status" value="1"/>
</dbReference>
<dbReference type="PROSITE" id="PS00715">
    <property type="entry name" value="SIGMA70_1"/>
    <property type="match status" value="1"/>
</dbReference>
<dbReference type="Proteomes" id="UP001144471">
    <property type="component" value="Unassembled WGS sequence"/>
</dbReference>
<evidence type="ECO:0000256" key="5">
    <source>
        <dbReference type="RuleBase" id="RU362124"/>
    </source>
</evidence>
<evidence type="ECO:0000313" key="9">
    <source>
        <dbReference type="Proteomes" id="UP001144471"/>
    </source>
</evidence>
<dbReference type="GO" id="GO:0016987">
    <property type="term" value="F:sigma factor activity"/>
    <property type="evidence" value="ECO:0007669"/>
    <property type="project" value="UniProtKB-KW"/>
</dbReference>
<dbReference type="SUPFAM" id="SSF88946">
    <property type="entry name" value="Sigma2 domain of RNA polymerase sigma factors"/>
    <property type="match status" value="1"/>
</dbReference>
<comment type="similarity">
    <text evidence="5">Belongs to the sigma-70 factor family.</text>
</comment>
<dbReference type="Pfam" id="PF04539">
    <property type="entry name" value="Sigma70_r3"/>
    <property type="match status" value="1"/>
</dbReference>
<dbReference type="AlphaFoldDB" id="A0A9W6GLQ1"/>
<dbReference type="InterPro" id="IPR000943">
    <property type="entry name" value="RNA_pol_sigma70"/>
</dbReference>
<dbReference type="PANTHER" id="PTHR30603:SF47">
    <property type="entry name" value="RNA POLYMERASE SIGMA FACTOR SIGD, CHLOROPLASTIC"/>
    <property type="match status" value="1"/>
</dbReference>
<dbReference type="Gene3D" id="1.10.601.10">
    <property type="entry name" value="RNA Polymerase Primary Sigma Factor"/>
    <property type="match status" value="1"/>
</dbReference>
<organism evidence="8 9">
    <name type="scientific">Propionigenium maris DSM 9537</name>
    <dbReference type="NCBI Taxonomy" id="1123000"/>
    <lineage>
        <taxon>Bacteria</taxon>
        <taxon>Fusobacteriati</taxon>
        <taxon>Fusobacteriota</taxon>
        <taxon>Fusobacteriia</taxon>
        <taxon>Fusobacteriales</taxon>
        <taxon>Fusobacteriaceae</taxon>
        <taxon>Propionigenium</taxon>
    </lineage>
</organism>
<keyword evidence="2 5" id="KW-0731">Sigma factor</keyword>
<evidence type="ECO:0000256" key="3">
    <source>
        <dbReference type="ARBA" id="ARBA00023125"/>
    </source>
</evidence>
<comment type="function">
    <text evidence="5">Sigma factors are initiation factors that promote the attachment of RNA polymerase to specific initiation sites and are then released.</text>
</comment>
<dbReference type="PRINTS" id="PR00046">
    <property type="entry name" value="SIGMA70FCT"/>
</dbReference>
<evidence type="ECO:0000256" key="2">
    <source>
        <dbReference type="ARBA" id="ARBA00023082"/>
    </source>
</evidence>
<dbReference type="Pfam" id="PF04542">
    <property type="entry name" value="Sigma70_r2"/>
    <property type="match status" value="1"/>
</dbReference>
<evidence type="ECO:0000313" key="8">
    <source>
        <dbReference type="EMBL" id="GLI55872.1"/>
    </source>
</evidence>
<dbReference type="SUPFAM" id="SSF88659">
    <property type="entry name" value="Sigma3 and sigma4 domains of RNA polymerase sigma factors"/>
    <property type="match status" value="2"/>
</dbReference>
<evidence type="ECO:0000256" key="4">
    <source>
        <dbReference type="ARBA" id="ARBA00023163"/>
    </source>
</evidence>
<dbReference type="PIRSF" id="PIRSF000770">
    <property type="entry name" value="RNA_pol_sigma-SigE/K"/>
    <property type="match status" value="1"/>
</dbReference>
<dbReference type="InterPro" id="IPR007624">
    <property type="entry name" value="RNA_pol_sigma70_r3"/>
</dbReference>
<keyword evidence="4 5" id="KW-0804">Transcription</keyword>
<evidence type="ECO:0000259" key="6">
    <source>
        <dbReference type="PROSITE" id="PS00715"/>
    </source>
</evidence>
<dbReference type="GO" id="GO:0003677">
    <property type="term" value="F:DNA binding"/>
    <property type="evidence" value="ECO:0007669"/>
    <property type="project" value="UniProtKB-KW"/>
</dbReference>
<keyword evidence="3 5" id="KW-0238">DNA-binding</keyword>
<accession>A0A9W6GLQ1</accession>
<dbReference type="EMBL" id="BSDY01000005">
    <property type="protein sequence ID" value="GLI55872.1"/>
    <property type="molecule type" value="Genomic_DNA"/>
</dbReference>
<name>A0A9W6GLQ1_9FUSO</name>
<keyword evidence="9" id="KW-1185">Reference proteome</keyword>
<dbReference type="GO" id="GO:0006352">
    <property type="term" value="P:DNA-templated transcription initiation"/>
    <property type="evidence" value="ECO:0007669"/>
    <property type="project" value="InterPro"/>
</dbReference>
<reference evidence="8" key="1">
    <citation type="submission" date="2022-12" db="EMBL/GenBank/DDBJ databases">
        <title>Reference genome sequencing for broad-spectrum identification of bacterial and archaeal isolates by mass spectrometry.</title>
        <authorList>
            <person name="Sekiguchi Y."/>
            <person name="Tourlousse D.M."/>
        </authorList>
    </citation>
    <scope>NUCLEOTIDE SEQUENCE</scope>
    <source>
        <strain evidence="8">10succ1</strain>
    </source>
</reference>
<dbReference type="Pfam" id="PF04545">
    <property type="entry name" value="Sigma70_r4"/>
    <property type="match status" value="1"/>
</dbReference>
<dbReference type="InterPro" id="IPR009042">
    <property type="entry name" value="RNA_pol_sigma70_r1_2"/>
</dbReference>
<gene>
    <name evidence="8" type="ORF">PM10SUCC1_13860</name>
</gene>
<dbReference type="InterPro" id="IPR013324">
    <property type="entry name" value="RNA_pol_sigma_r3/r4-like"/>
</dbReference>
<feature type="domain" description="RNA polymerase sigma-70" evidence="7">
    <location>
        <begin position="235"/>
        <end position="261"/>
    </location>
</feature>
<sequence>MEKERDLVSLYLQDIRNYEILTKEEELELLIKAKEGCEEAKNKLILCNLRLVVNMAKSYVNKGLGFIDLISEGNFGLMHAIDKFDVEKGFRFSTYAVWWIKQSISKAIISKGREIRIPSYKHDLLNKVNKYIMSHVMEKGGYPSIEDIAAGLDLSIKKVQKVMLEFQDLLSLNASIGDDIFLEDTVSQADEKSLEDEVLGEIGRNEINEILEVLKPREKEILKLRYGIGGYEIHTLEEIGKNFDITRERVRQIEKKTLQKLRTRFSEELKPYLFK</sequence>
<evidence type="ECO:0000256" key="1">
    <source>
        <dbReference type="ARBA" id="ARBA00023015"/>
    </source>
</evidence>